<dbReference type="AlphaFoldDB" id="A0AAP0KTW4"/>
<accession>A0AAP0KTW4</accession>
<evidence type="ECO:0000313" key="2">
    <source>
        <dbReference type="EMBL" id="KAK9158653.1"/>
    </source>
</evidence>
<reference evidence="2 3" key="1">
    <citation type="submission" date="2024-01" db="EMBL/GenBank/DDBJ databases">
        <title>Genome assemblies of Stephania.</title>
        <authorList>
            <person name="Yang L."/>
        </authorList>
    </citation>
    <scope>NUCLEOTIDE SEQUENCE [LARGE SCALE GENOMIC DNA]</scope>
    <source>
        <strain evidence="2">JXDWG</strain>
        <tissue evidence="2">Leaf</tissue>
    </source>
</reference>
<protein>
    <submittedName>
        <fullName evidence="2">Uncharacterized protein</fullName>
    </submittedName>
</protein>
<comment type="caution">
    <text evidence="2">The sequence shown here is derived from an EMBL/GenBank/DDBJ whole genome shotgun (WGS) entry which is preliminary data.</text>
</comment>
<gene>
    <name evidence="2" type="ORF">Scep_005227</name>
</gene>
<proteinExistence type="predicted"/>
<dbReference type="Proteomes" id="UP001419268">
    <property type="component" value="Unassembled WGS sequence"/>
</dbReference>
<feature type="compositionally biased region" description="Low complexity" evidence="1">
    <location>
        <begin position="1"/>
        <end position="18"/>
    </location>
</feature>
<organism evidence="2 3">
    <name type="scientific">Stephania cephalantha</name>
    <dbReference type="NCBI Taxonomy" id="152367"/>
    <lineage>
        <taxon>Eukaryota</taxon>
        <taxon>Viridiplantae</taxon>
        <taxon>Streptophyta</taxon>
        <taxon>Embryophyta</taxon>
        <taxon>Tracheophyta</taxon>
        <taxon>Spermatophyta</taxon>
        <taxon>Magnoliopsida</taxon>
        <taxon>Ranunculales</taxon>
        <taxon>Menispermaceae</taxon>
        <taxon>Menispermoideae</taxon>
        <taxon>Cissampelideae</taxon>
        <taxon>Stephania</taxon>
    </lineage>
</organism>
<name>A0AAP0KTW4_9MAGN</name>
<dbReference type="EMBL" id="JBBNAG010000002">
    <property type="protein sequence ID" value="KAK9158653.1"/>
    <property type="molecule type" value="Genomic_DNA"/>
</dbReference>
<keyword evidence="3" id="KW-1185">Reference proteome</keyword>
<evidence type="ECO:0000256" key="1">
    <source>
        <dbReference type="SAM" id="MobiDB-lite"/>
    </source>
</evidence>
<evidence type="ECO:0000313" key="3">
    <source>
        <dbReference type="Proteomes" id="UP001419268"/>
    </source>
</evidence>
<feature type="compositionally biased region" description="Low complexity" evidence="1">
    <location>
        <begin position="83"/>
        <end position="92"/>
    </location>
</feature>
<feature type="compositionally biased region" description="Basic and acidic residues" evidence="1">
    <location>
        <begin position="114"/>
        <end position="125"/>
    </location>
</feature>
<feature type="region of interest" description="Disordered" evidence="1">
    <location>
        <begin position="1"/>
        <end position="141"/>
    </location>
</feature>
<sequence length="253" mass="27438">MAVIARSSDASNAARRPAVGSAPAGRRHNRSDEIGGQLANQRGGGGSDRVGQRLRSRIAVGSRYVQSGRTSGAGGARQRRRQGVAARGSAGSDAGKTAATPARQRVGSAATNQRRRDETRRGETHQRRRRRAAAPAADEQRCRWSASDGAVARCRPVGNRDDAMENFVLEIEASLKRQWCFMNEDPRPYPPKAILAQGHTPILLCRAGLLRDKLGSSSTSWAPPRPPSKEHTICLLPSIYARTTSSQHILEYK</sequence>